<name>A0A7Y8Y6L9_9FLAO</name>
<dbReference type="Proteomes" id="UP000535020">
    <property type="component" value="Unassembled WGS sequence"/>
</dbReference>
<dbReference type="GO" id="GO:0004077">
    <property type="term" value="F:biotin--[biotin carboxyl-carrier protein] ligase activity"/>
    <property type="evidence" value="ECO:0007669"/>
    <property type="project" value="UniProtKB-EC"/>
</dbReference>
<dbReference type="Gene3D" id="3.30.930.10">
    <property type="entry name" value="Bira Bifunctional Protein, Domain 2"/>
    <property type="match status" value="1"/>
</dbReference>
<dbReference type="AlphaFoldDB" id="A0A7Y8Y6L9"/>
<gene>
    <name evidence="3" type="ORF">HZF10_14595</name>
</gene>
<evidence type="ECO:0000313" key="4">
    <source>
        <dbReference type="Proteomes" id="UP000535020"/>
    </source>
</evidence>
<protein>
    <submittedName>
        <fullName evidence="3">Biotin--[acetyl-CoA-carboxylase] ligase</fullName>
        <ecNumber evidence="3">6.3.4.15</ecNumber>
    </submittedName>
</protein>
<dbReference type="PANTHER" id="PTHR12835:SF5">
    <property type="entry name" value="BIOTIN--PROTEIN LIGASE"/>
    <property type="match status" value="1"/>
</dbReference>
<dbReference type="GO" id="GO:0005737">
    <property type="term" value="C:cytoplasm"/>
    <property type="evidence" value="ECO:0007669"/>
    <property type="project" value="TreeGrafter"/>
</dbReference>
<dbReference type="RefSeq" id="WP_176006965.1">
    <property type="nucleotide sequence ID" value="NZ_JABWMI010000018.1"/>
</dbReference>
<dbReference type="Pfam" id="PF03099">
    <property type="entry name" value="BPL_LplA_LipB"/>
    <property type="match status" value="1"/>
</dbReference>
<reference evidence="3 4" key="1">
    <citation type="submission" date="2020-07" db="EMBL/GenBank/DDBJ databases">
        <authorList>
            <person name="Sun Q."/>
        </authorList>
    </citation>
    <scope>NUCLEOTIDE SEQUENCE [LARGE SCALE GENOMIC DNA]</scope>
    <source>
        <strain evidence="3 4">MAH-1</strain>
    </source>
</reference>
<dbReference type="CDD" id="cd16442">
    <property type="entry name" value="BPL"/>
    <property type="match status" value="1"/>
</dbReference>
<comment type="caution">
    <text evidence="3">The sequence shown here is derived from an EMBL/GenBank/DDBJ whole genome shotgun (WGS) entry which is preliminary data.</text>
</comment>
<accession>A0A7Y8Y6L9</accession>
<dbReference type="EMBL" id="JACBJI010000007">
    <property type="protein sequence ID" value="NYA72155.1"/>
    <property type="molecule type" value="Genomic_DNA"/>
</dbReference>
<dbReference type="InterPro" id="IPR045864">
    <property type="entry name" value="aa-tRNA-synth_II/BPL/LPL"/>
</dbReference>
<dbReference type="InterPro" id="IPR004408">
    <property type="entry name" value="Biotin_CoA_COase_ligase"/>
</dbReference>
<dbReference type="SUPFAM" id="SSF55681">
    <property type="entry name" value="Class II aaRS and biotin synthetases"/>
    <property type="match status" value="1"/>
</dbReference>
<dbReference type="PANTHER" id="PTHR12835">
    <property type="entry name" value="BIOTIN PROTEIN LIGASE"/>
    <property type="match status" value="1"/>
</dbReference>
<keyword evidence="1 3" id="KW-0436">Ligase</keyword>
<proteinExistence type="predicted"/>
<dbReference type="InterPro" id="IPR004143">
    <property type="entry name" value="BPL_LPL_catalytic"/>
</dbReference>
<dbReference type="PROSITE" id="PS51733">
    <property type="entry name" value="BPL_LPL_CATALYTIC"/>
    <property type="match status" value="1"/>
</dbReference>
<sequence>MHLIKLDAIGSTNDYLKDLSKTQNLSDFTVVTAEIQTSGRGQRGTVWNSEPGKNLTMSVFVRVSMNDASELFALNALVALSVLETLNASKIPGLSLKWPNDIMSGRKKIGGILIENNVKTATEFDSVIGIGLNVNQTAFDGLPNASSLFVVSGQTFDKETLCLQIVDRIRERLDLFKSTPDEIWETYNRSLFRKGIPTAFKDTSDKQFMGIITEAARDGQLKIMLEDDSVRSFGLKEVTMLF</sequence>
<feature type="domain" description="BPL/LPL catalytic" evidence="2">
    <location>
        <begin position="1"/>
        <end position="177"/>
    </location>
</feature>
<evidence type="ECO:0000256" key="1">
    <source>
        <dbReference type="ARBA" id="ARBA00022598"/>
    </source>
</evidence>
<dbReference type="NCBIfam" id="TIGR00121">
    <property type="entry name" value="birA_ligase"/>
    <property type="match status" value="1"/>
</dbReference>
<evidence type="ECO:0000259" key="2">
    <source>
        <dbReference type="PROSITE" id="PS51733"/>
    </source>
</evidence>
<evidence type="ECO:0000313" key="3">
    <source>
        <dbReference type="EMBL" id="NYA72155.1"/>
    </source>
</evidence>
<dbReference type="EC" id="6.3.4.15" evidence="3"/>
<keyword evidence="4" id="KW-1185">Reference proteome</keyword>
<organism evidence="3 4">
    <name type="scientific">Flavobacterium agri</name>
    <dbReference type="NCBI Taxonomy" id="2743471"/>
    <lineage>
        <taxon>Bacteria</taxon>
        <taxon>Pseudomonadati</taxon>
        <taxon>Bacteroidota</taxon>
        <taxon>Flavobacteriia</taxon>
        <taxon>Flavobacteriales</taxon>
        <taxon>Flavobacteriaceae</taxon>
        <taxon>Flavobacterium</taxon>
    </lineage>
</organism>